<feature type="domain" description="DUF4143" evidence="1">
    <location>
        <begin position="2"/>
        <end position="51"/>
    </location>
</feature>
<keyword evidence="3" id="KW-1185">Reference proteome</keyword>
<dbReference type="EMBL" id="FMYF01000014">
    <property type="protein sequence ID" value="SDC02568.1"/>
    <property type="molecule type" value="Genomic_DNA"/>
</dbReference>
<dbReference type="InterPro" id="IPR025420">
    <property type="entry name" value="DUF4143"/>
</dbReference>
<gene>
    <name evidence="2" type="ORF">GA0111570_11480</name>
</gene>
<dbReference type="STRING" id="1577474.GA0111570_11480"/>
<evidence type="ECO:0000313" key="3">
    <source>
        <dbReference type="Proteomes" id="UP000199086"/>
    </source>
</evidence>
<dbReference type="AlphaFoldDB" id="A0A1G6I811"/>
<protein>
    <recommendedName>
        <fullName evidence="1">DUF4143 domain-containing protein</fullName>
    </recommendedName>
</protein>
<dbReference type="RefSeq" id="WP_217634228.1">
    <property type="nucleotide sequence ID" value="NZ_FMYF01000014.1"/>
</dbReference>
<sequence length="144" mass="15773">MSESLVTQSVRVYAQAADARLGHLRTRNTEHEVDLVVEAPDRSALAIEVKLADTVTSADVVHLTWLANQLGDRLVDRLVVYTGERAYRRDDGVGVVPLALLGPRPMHDAHSPGLLDSLGREDRRRLPLFAGASAVRGRSRLLSC</sequence>
<name>A0A1G6I811_9ACTN</name>
<evidence type="ECO:0000259" key="1">
    <source>
        <dbReference type="Pfam" id="PF13635"/>
    </source>
</evidence>
<reference evidence="2 3" key="1">
    <citation type="submission" date="2016-06" db="EMBL/GenBank/DDBJ databases">
        <authorList>
            <person name="Olsen C.W."/>
            <person name="Carey S."/>
            <person name="Hinshaw L."/>
            <person name="Karasin A.I."/>
        </authorList>
    </citation>
    <scope>NUCLEOTIDE SEQUENCE [LARGE SCALE GENOMIC DNA]</scope>
    <source>
        <strain evidence="2 3">LZ-22</strain>
    </source>
</reference>
<dbReference type="Pfam" id="PF13635">
    <property type="entry name" value="DUF4143"/>
    <property type="match status" value="1"/>
</dbReference>
<evidence type="ECO:0000313" key="2">
    <source>
        <dbReference type="EMBL" id="SDC02568.1"/>
    </source>
</evidence>
<proteinExistence type="predicted"/>
<accession>A0A1G6I811</accession>
<organism evidence="2 3">
    <name type="scientific">Raineyella antarctica</name>
    <dbReference type="NCBI Taxonomy" id="1577474"/>
    <lineage>
        <taxon>Bacteria</taxon>
        <taxon>Bacillati</taxon>
        <taxon>Actinomycetota</taxon>
        <taxon>Actinomycetes</taxon>
        <taxon>Propionibacteriales</taxon>
        <taxon>Propionibacteriaceae</taxon>
        <taxon>Raineyella</taxon>
    </lineage>
</organism>
<dbReference type="Proteomes" id="UP000199086">
    <property type="component" value="Unassembled WGS sequence"/>
</dbReference>